<dbReference type="RefSeq" id="XP_024575999.1">
    <property type="nucleotide sequence ID" value="XM_024725198.1"/>
</dbReference>
<dbReference type="GeneID" id="36404923"/>
<name>A0A0P1AG79_PLAHL</name>
<dbReference type="EMBL" id="CCYD01000428">
    <property type="protein sequence ID" value="CEG39630.1"/>
    <property type="molecule type" value="Genomic_DNA"/>
</dbReference>
<reference evidence="2" key="1">
    <citation type="submission" date="2014-09" db="EMBL/GenBank/DDBJ databases">
        <authorList>
            <person name="Sharma Rahul"/>
            <person name="Thines Marco"/>
        </authorList>
    </citation>
    <scope>NUCLEOTIDE SEQUENCE [LARGE SCALE GENOMIC DNA]</scope>
</reference>
<accession>A0A0P1AG79</accession>
<evidence type="ECO:0000313" key="2">
    <source>
        <dbReference type="Proteomes" id="UP000054928"/>
    </source>
</evidence>
<proteinExistence type="predicted"/>
<organism evidence="1 2">
    <name type="scientific">Plasmopara halstedii</name>
    <name type="common">Downy mildew of sunflower</name>
    <dbReference type="NCBI Taxonomy" id="4781"/>
    <lineage>
        <taxon>Eukaryota</taxon>
        <taxon>Sar</taxon>
        <taxon>Stramenopiles</taxon>
        <taxon>Oomycota</taxon>
        <taxon>Peronosporomycetes</taxon>
        <taxon>Peronosporales</taxon>
        <taxon>Peronosporaceae</taxon>
        <taxon>Plasmopara</taxon>
    </lineage>
</organism>
<sequence>MARFKRHIFTSNFDKYILKKWFSLVFLEEFEKLGIPRRPHSLSFANIVCQTKVLPAIIELQADVLDAVVFVQYVNDILSMVKVLEAVIKA</sequence>
<dbReference type="AlphaFoldDB" id="A0A0P1AG79"/>
<protein>
    <submittedName>
        <fullName evidence="1">Uncharacterized protein</fullName>
    </submittedName>
</protein>
<evidence type="ECO:0000313" key="1">
    <source>
        <dbReference type="EMBL" id="CEG39630.1"/>
    </source>
</evidence>
<dbReference type="Proteomes" id="UP000054928">
    <property type="component" value="Unassembled WGS sequence"/>
</dbReference>
<keyword evidence="2" id="KW-1185">Reference proteome</keyword>